<dbReference type="AlphaFoldDB" id="A0A562IP35"/>
<accession>A0A562IP35</accession>
<comment type="caution">
    <text evidence="1">The sequence shown here is derived from an EMBL/GenBank/DDBJ whole genome shotgun (WGS) entry which is preliminary data.</text>
</comment>
<keyword evidence="2" id="KW-1185">Reference proteome</keyword>
<dbReference type="Proteomes" id="UP000321490">
    <property type="component" value="Unassembled WGS sequence"/>
</dbReference>
<gene>
    <name evidence="1" type="ORF">JD78_01210</name>
</gene>
<evidence type="ECO:0000313" key="1">
    <source>
        <dbReference type="EMBL" id="TWH72688.1"/>
    </source>
</evidence>
<dbReference type="EMBL" id="VLKF01000001">
    <property type="protein sequence ID" value="TWH72688.1"/>
    <property type="molecule type" value="Genomic_DNA"/>
</dbReference>
<dbReference type="RefSeq" id="WP_153361925.1">
    <property type="nucleotide sequence ID" value="NZ_JABGDC010000178.1"/>
</dbReference>
<reference evidence="1 2" key="1">
    <citation type="submission" date="2019-07" db="EMBL/GenBank/DDBJ databases">
        <title>R&amp;d 2014.</title>
        <authorList>
            <person name="Klenk H.-P."/>
        </authorList>
    </citation>
    <scope>NUCLEOTIDE SEQUENCE [LARGE SCALE GENOMIC DNA]</scope>
    <source>
        <strain evidence="1 2">DSM 45764</strain>
    </source>
</reference>
<organism evidence="1 2">
    <name type="scientific">Modestobacter roseus</name>
    <dbReference type="NCBI Taxonomy" id="1181884"/>
    <lineage>
        <taxon>Bacteria</taxon>
        <taxon>Bacillati</taxon>
        <taxon>Actinomycetota</taxon>
        <taxon>Actinomycetes</taxon>
        <taxon>Geodermatophilales</taxon>
        <taxon>Geodermatophilaceae</taxon>
        <taxon>Modestobacter</taxon>
    </lineage>
</organism>
<evidence type="ECO:0000313" key="2">
    <source>
        <dbReference type="Proteomes" id="UP000321490"/>
    </source>
</evidence>
<proteinExistence type="predicted"/>
<name>A0A562IP35_9ACTN</name>
<sequence>MPRSVVLSPSALAFAVAGRADAVRRRAAVVLRPDPAAWDGEARVDLATSVPVG</sequence>
<protein>
    <submittedName>
        <fullName evidence="1">Uncharacterized protein</fullName>
    </submittedName>
</protein>